<protein>
    <submittedName>
        <fullName evidence="1">Uncharacterized protein</fullName>
    </submittedName>
</protein>
<keyword evidence="2" id="KW-1185">Reference proteome</keyword>
<sequence>MLREQFLGVFSQYHRPFSRSSHSSSLFWPVCWMPFFFAPLEQEVEVIS</sequence>
<accession>A0ABN0IIF1</accession>
<evidence type="ECO:0000313" key="1">
    <source>
        <dbReference type="EMBL" id="EKS46064.1"/>
    </source>
</evidence>
<evidence type="ECO:0000313" key="2">
    <source>
        <dbReference type="Proteomes" id="UP000009359"/>
    </source>
</evidence>
<organism evidence="1 2">
    <name type="scientific">Bartonella bacilliformis INS</name>
    <dbReference type="NCBI Taxonomy" id="1206782"/>
    <lineage>
        <taxon>Bacteria</taxon>
        <taxon>Pseudomonadati</taxon>
        <taxon>Pseudomonadota</taxon>
        <taxon>Alphaproteobacteria</taxon>
        <taxon>Hyphomicrobiales</taxon>
        <taxon>Bartonellaceae</taxon>
        <taxon>Bartonella</taxon>
    </lineage>
</organism>
<name>A0ABN0IIF1_BARBA</name>
<comment type="caution">
    <text evidence="1">The sequence shown here is derived from an EMBL/GenBank/DDBJ whole genome shotgun (WGS) entry which is preliminary data.</text>
</comment>
<dbReference type="Proteomes" id="UP000009359">
    <property type="component" value="Unassembled WGS sequence"/>
</dbReference>
<reference evidence="1 2" key="1">
    <citation type="journal article" date="2013" name="Genome Announc.">
        <title>Whole Genome Sequencing and Comparative Analysis of Bartonella bacilliformis Strain INS, the Causative Agent of Carrion's Disease.</title>
        <authorList>
            <person name="Tarazona D."/>
            <person name="Padilla C."/>
            <person name="Caceres O."/>
            <person name="Montenegro J.D."/>
            <person name="Bailon H."/>
            <person name="Ventura G."/>
            <person name="Mendoza G."/>
            <person name="Anaya E."/>
            <person name="Guio H."/>
        </authorList>
    </citation>
    <scope>NUCLEOTIDE SEQUENCE [LARGE SCALE GENOMIC DNA]</scope>
    <source>
        <strain evidence="1 2">INS</strain>
    </source>
</reference>
<proteinExistence type="predicted"/>
<dbReference type="EMBL" id="AMQK01000003">
    <property type="protein sequence ID" value="EKS46064.1"/>
    <property type="molecule type" value="Genomic_DNA"/>
</dbReference>
<gene>
    <name evidence="1" type="ORF">BbINS_00840</name>
</gene>